<name>I3C199_9FLAO</name>
<organism evidence="1 2">
    <name type="scientific">Galbibacter orientalis DSM 19592</name>
    <dbReference type="NCBI Taxonomy" id="926559"/>
    <lineage>
        <taxon>Bacteria</taxon>
        <taxon>Pseudomonadati</taxon>
        <taxon>Bacteroidota</taxon>
        <taxon>Flavobacteriia</taxon>
        <taxon>Flavobacteriales</taxon>
        <taxon>Flavobacteriaceae</taxon>
        <taxon>Galbibacter</taxon>
    </lineage>
</organism>
<accession>I3C199</accession>
<protein>
    <recommendedName>
        <fullName evidence="3">Lipoprotein</fullName>
    </recommendedName>
</protein>
<dbReference type="Proteomes" id="UP000004690">
    <property type="component" value="Unassembled WGS sequence"/>
</dbReference>
<dbReference type="AlphaFoldDB" id="I3C199"/>
<dbReference type="EMBL" id="JH651380">
    <property type="protein sequence ID" value="EIJ37392.1"/>
    <property type="molecule type" value="Genomic_DNA"/>
</dbReference>
<dbReference type="HOGENOM" id="CLU_1213514_0_0_10"/>
<dbReference type="RefSeq" id="WP_008616266.1">
    <property type="nucleotide sequence ID" value="NZ_JH651380.1"/>
</dbReference>
<proteinExistence type="predicted"/>
<dbReference type="PROSITE" id="PS51257">
    <property type="entry name" value="PROKAR_LIPOPROTEIN"/>
    <property type="match status" value="1"/>
</dbReference>
<evidence type="ECO:0000313" key="2">
    <source>
        <dbReference type="Proteomes" id="UP000004690"/>
    </source>
</evidence>
<dbReference type="OrthoDB" id="1355945at2"/>
<gene>
    <name evidence="1" type="ORF">JoomaDRAFT_0335</name>
</gene>
<reference evidence="1 2" key="1">
    <citation type="submission" date="2012-02" db="EMBL/GenBank/DDBJ databases">
        <title>Improved High-Quality Draft genome of Joostella marina DSM 19592.</title>
        <authorList>
            <consortium name="US DOE Joint Genome Institute (JGI-PGF)"/>
            <person name="Lucas S."/>
            <person name="Copeland A."/>
            <person name="Lapidus A."/>
            <person name="Bruce D."/>
            <person name="Goodwin L."/>
            <person name="Pitluck S."/>
            <person name="Peters L."/>
            <person name="Chertkov O."/>
            <person name="Ovchinnikova G."/>
            <person name="Kyrpides N."/>
            <person name="Mavromatis K."/>
            <person name="Detter J.C."/>
            <person name="Han C."/>
            <person name="Land M."/>
            <person name="Hauser L."/>
            <person name="Markowitz V."/>
            <person name="Cheng J.-F."/>
            <person name="Hugenholtz P."/>
            <person name="Woyke T."/>
            <person name="Wu D."/>
            <person name="Tindall B."/>
            <person name="Brambilla E."/>
            <person name="Klenk H.-P."/>
            <person name="Eisen J.A."/>
        </authorList>
    </citation>
    <scope>NUCLEOTIDE SEQUENCE [LARGE SCALE GENOMIC DNA]</scope>
    <source>
        <strain evidence="1 2">DSM 19592</strain>
    </source>
</reference>
<keyword evidence="2" id="KW-1185">Reference proteome</keyword>
<evidence type="ECO:0000313" key="1">
    <source>
        <dbReference type="EMBL" id="EIJ37392.1"/>
    </source>
</evidence>
<sequence length="228" mass="26291">MKKITTLKIGILTLLSAFMSCIEPNKKQDETVKTPQQIINIETAIEMYQEDLKIKDKVINPSLRDLYQDNTFEDTQFAWFSIDEMRDYIKYIDAIQKENPKQDISGIRIYFGRYSRNNSKKYVNQQTVFMVPTVSNKGVNSKYENLNHLPFAILPDEGNNPIKGEYSIIEELLLNVGKKDRIKNFMKSTTNKQQAAFSLPALNYNPVLQLTSVILNEGEMAPPPKKEQ</sequence>
<evidence type="ECO:0008006" key="3">
    <source>
        <dbReference type="Google" id="ProtNLM"/>
    </source>
</evidence>